<dbReference type="CDD" id="cd00063">
    <property type="entry name" value="FN3"/>
    <property type="match status" value="8"/>
</dbReference>
<dbReference type="Gene3D" id="2.60.40.10">
    <property type="entry name" value="Immunoglobulins"/>
    <property type="match status" value="9"/>
</dbReference>
<feature type="domain" description="Fibronectin type-III" evidence="3">
    <location>
        <begin position="104"/>
        <end position="200"/>
    </location>
</feature>
<feature type="domain" description="Fibronectin type-III" evidence="3">
    <location>
        <begin position="736"/>
        <end position="828"/>
    </location>
</feature>
<protein>
    <submittedName>
        <fullName evidence="5">Tyrosine-protein phosphatase 10D-like</fullName>
    </submittedName>
</protein>
<dbReference type="PANTHER" id="PTHR46708">
    <property type="entry name" value="TENASCIN"/>
    <property type="match status" value="1"/>
</dbReference>
<dbReference type="InterPro" id="IPR013783">
    <property type="entry name" value="Ig-like_fold"/>
</dbReference>
<evidence type="ECO:0000313" key="5">
    <source>
        <dbReference type="RefSeq" id="XP_014671061.1"/>
    </source>
</evidence>
<dbReference type="Pfam" id="PF00041">
    <property type="entry name" value="fn3"/>
    <property type="match status" value="7"/>
</dbReference>
<dbReference type="InterPro" id="IPR036116">
    <property type="entry name" value="FN3_sf"/>
</dbReference>
<keyword evidence="2" id="KW-0732">Signal</keyword>
<dbReference type="RefSeq" id="XP_014671061.1">
    <property type="nucleotide sequence ID" value="XM_014815575.1"/>
</dbReference>
<organism evidence="4 5">
    <name type="scientific">Priapulus caudatus</name>
    <name type="common">Priapulid worm</name>
    <dbReference type="NCBI Taxonomy" id="37621"/>
    <lineage>
        <taxon>Eukaryota</taxon>
        <taxon>Metazoa</taxon>
        <taxon>Ecdysozoa</taxon>
        <taxon>Scalidophora</taxon>
        <taxon>Priapulida</taxon>
        <taxon>Priapulimorpha</taxon>
        <taxon>Priapulimorphida</taxon>
        <taxon>Priapulidae</taxon>
        <taxon>Priapulus</taxon>
    </lineage>
</organism>
<dbReference type="InterPro" id="IPR003961">
    <property type="entry name" value="FN3_dom"/>
</dbReference>
<dbReference type="Proteomes" id="UP000695022">
    <property type="component" value="Unplaced"/>
</dbReference>
<accession>A0ABM1EFU0</accession>
<keyword evidence="1" id="KW-0677">Repeat</keyword>
<evidence type="ECO:0000313" key="4">
    <source>
        <dbReference type="Proteomes" id="UP000695022"/>
    </source>
</evidence>
<feature type="domain" description="Fibronectin type-III" evidence="3">
    <location>
        <begin position="371"/>
        <end position="463"/>
    </location>
</feature>
<feature type="domain" description="Fibronectin type-III" evidence="3">
    <location>
        <begin position="464"/>
        <end position="562"/>
    </location>
</feature>
<evidence type="ECO:0000259" key="3">
    <source>
        <dbReference type="PROSITE" id="PS50853"/>
    </source>
</evidence>
<sequence>MRISKLGLLVLVSALLLLLLCSELKAAELHLELAKPNYDFSNYRVVIFSSDTGELIVNGTVASDAGNVRIPNMLPGTLFTVQIIAEFNNGTAAKFFKIFNTATVPEVPGGVRGQSETDNVLLEWEPPAIGQANTYIVNYGKSNDLEVGILGQVSLIKNATSPTRVDKLEPGSSYSFSIYAIFHNKSSQAATINVSTVPLPPESMGVLETTSSSALLSWRPPSVGSFDEFRLEYAGNLQLTGDLSMLIGDMMPGKMLTVSMATVSNGMLSDGVSYNVTARPLPVLNLQALALNTSAISLSWKVDMTSQQQYFVVTVANVVQQSKMDEQFKLQTIEHAAIVDRLPPGQQFTINVVAVSNNVSSDVSTALQATKPLQPIITALIPSADSFQLKWSPADGSTPSTSLSLLYGLVNNDLIYTREVSNAVSEVTVTGLTPGAVYQLNLTANSYGEKSEPLYKNISLVPLAPYDLHVPTANVTNSTMLVTWAFVDDDAAFINAFRVNVSSSSDGLEQTMVVTNTSRRSVIVRRLESGSEYKLSVESVAHNQYSDPITAVQATRPSTPRDMRLRFYTNTGLGVGWLAPYGNFDEYRVSYSGMDRNGNATLGKAAETFSFDNLTAGEEYVVSVSSYLNAFNLTSIPATIERRTRPLLESNFTQIEMSNTTVNVTVSPTKTGAFDYYIIRLVSFDTDKEKFLPRNASSLMVQFNKLSPGEPYEVTLAVKSGNIKSQDSRSLEFRTRPSDVELASVNSSVTEKSIALVWKPPDAGKYDMFDLQYRIVRGSRKFMNITTKQPSVQITNLKPFQSYEFALYVRSWQQRSEGISFKLKTKEGSPDAVQMFRISNTKATDITLNWEAPLNTNGIISGYTITYNGFSACNFTDYGRHEYAGGNVSYSPTVTGLMPATEYNVTIQAETTSRAGEKGYVVVKTKLAAPALQNRNAAPMPIQGSTTTKSFSVLLKRSWFSDCHGKITNFAIIVAQDPTYNSSGTNLLKWSQVKDTKLWKAYQATPINFNPFHYTDEFNFTIGVIAKIVT</sequence>
<dbReference type="InterPro" id="IPR050991">
    <property type="entry name" value="ECM_Regulatory_Proteins"/>
</dbReference>
<dbReference type="PANTHER" id="PTHR46708:SF2">
    <property type="entry name" value="FIBRONECTIN TYPE-III DOMAIN-CONTAINING PROTEIN"/>
    <property type="match status" value="1"/>
</dbReference>
<dbReference type="SMART" id="SM00060">
    <property type="entry name" value="FN3"/>
    <property type="match status" value="10"/>
</dbReference>
<reference evidence="5" key="1">
    <citation type="submission" date="2025-08" db="UniProtKB">
        <authorList>
            <consortium name="RefSeq"/>
        </authorList>
    </citation>
    <scope>IDENTIFICATION</scope>
</reference>
<evidence type="ECO:0000256" key="1">
    <source>
        <dbReference type="ARBA" id="ARBA00022737"/>
    </source>
</evidence>
<feature type="chain" id="PRO_5045317667" evidence="2">
    <location>
        <begin position="27"/>
        <end position="1030"/>
    </location>
</feature>
<gene>
    <name evidence="5" type="primary">LOC106811856</name>
</gene>
<feature type="signal peptide" evidence="2">
    <location>
        <begin position="1"/>
        <end position="26"/>
    </location>
</feature>
<keyword evidence="4" id="KW-1185">Reference proteome</keyword>
<dbReference type="PROSITE" id="PS50853">
    <property type="entry name" value="FN3"/>
    <property type="match status" value="5"/>
</dbReference>
<feature type="domain" description="Fibronectin type-III" evidence="3">
    <location>
        <begin position="829"/>
        <end position="931"/>
    </location>
</feature>
<dbReference type="SUPFAM" id="SSF49265">
    <property type="entry name" value="Fibronectin type III"/>
    <property type="match status" value="7"/>
</dbReference>
<proteinExistence type="predicted"/>
<evidence type="ECO:0000256" key="2">
    <source>
        <dbReference type="SAM" id="SignalP"/>
    </source>
</evidence>
<dbReference type="GeneID" id="106811856"/>
<name>A0ABM1EFU0_PRICU</name>